<proteinExistence type="predicted"/>
<name>A0A8G0PCN6_9HYPO</name>
<dbReference type="SUPFAM" id="SSF49695">
    <property type="entry name" value="gamma-Crystallin-like"/>
    <property type="match status" value="1"/>
</dbReference>
<reference evidence="1 2" key="1">
    <citation type="journal article" date="2021" name="BMC Genomics">
        <title>Telomere-to-telomere genome assembly of asparaginase-producing Trichoderma simmonsii.</title>
        <authorList>
            <person name="Chung D."/>
            <person name="Kwon Y.M."/>
            <person name="Yang Y."/>
        </authorList>
    </citation>
    <scope>NUCLEOTIDE SEQUENCE [LARGE SCALE GENOMIC DNA]</scope>
    <source>
        <strain evidence="1 2">GH-Sj1</strain>
    </source>
</reference>
<evidence type="ECO:0000313" key="1">
    <source>
        <dbReference type="EMBL" id="QYS94364.1"/>
    </source>
</evidence>
<sequence>MHPSQLLLGIVASATVAVGLTIPIGPLATIYSEPNFQGQSYVVDRVDDCVQLPANVIGMVNSVKLEVPPSPYYVSCTLFSNDYCRNPGKSAIFYAMSLFDNTVIPDPKVRSVLCTISKLLP</sequence>
<dbReference type="InterPro" id="IPR011024">
    <property type="entry name" value="G_crystallin-like"/>
</dbReference>
<evidence type="ECO:0000313" key="2">
    <source>
        <dbReference type="Proteomes" id="UP000826661"/>
    </source>
</evidence>
<dbReference type="AlphaFoldDB" id="A0A8G0PCN6"/>
<accession>A0A8G0PCN6</accession>
<gene>
    <name evidence="1" type="ORF">H0G86_001699</name>
</gene>
<protein>
    <submittedName>
        <fullName evidence="1">Uncharacterized protein</fullName>
    </submittedName>
</protein>
<keyword evidence="2" id="KW-1185">Reference proteome</keyword>
<dbReference type="Proteomes" id="UP000826661">
    <property type="component" value="Chromosome I"/>
</dbReference>
<organism evidence="1 2">
    <name type="scientific">Trichoderma simmonsii</name>
    <dbReference type="NCBI Taxonomy" id="1491479"/>
    <lineage>
        <taxon>Eukaryota</taxon>
        <taxon>Fungi</taxon>
        <taxon>Dikarya</taxon>
        <taxon>Ascomycota</taxon>
        <taxon>Pezizomycotina</taxon>
        <taxon>Sordariomycetes</taxon>
        <taxon>Hypocreomycetidae</taxon>
        <taxon>Hypocreales</taxon>
        <taxon>Hypocreaceae</taxon>
        <taxon>Trichoderma</taxon>
    </lineage>
</organism>
<dbReference type="EMBL" id="CP075864">
    <property type="protein sequence ID" value="QYS94364.1"/>
    <property type="molecule type" value="Genomic_DNA"/>
</dbReference>